<dbReference type="Proteomes" id="UP000623776">
    <property type="component" value="Unassembled WGS sequence"/>
</dbReference>
<evidence type="ECO:0000313" key="1">
    <source>
        <dbReference type="EMBL" id="GGW24389.1"/>
    </source>
</evidence>
<name>A0A8H9LZH1_9GAMM</name>
<gene>
    <name evidence="1" type="ORF">GCM10007157_15130</name>
</gene>
<evidence type="ECO:0000313" key="2">
    <source>
        <dbReference type="Proteomes" id="UP000623776"/>
    </source>
</evidence>
<reference evidence="2" key="1">
    <citation type="journal article" date="2019" name="Int. J. Syst. Evol. Microbiol.">
        <title>The Global Catalogue of Microorganisms (GCM) 10K type strain sequencing project: providing services to taxonomists for standard genome sequencing and annotation.</title>
        <authorList>
            <consortium name="The Broad Institute Genomics Platform"/>
            <consortium name="The Broad Institute Genome Sequencing Center for Infectious Disease"/>
            <person name="Wu L."/>
            <person name="Ma J."/>
        </authorList>
    </citation>
    <scope>NUCLEOTIDE SEQUENCE [LARGE SCALE GENOMIC DNA]</scope>
    <source>
        <strain evidence="2">KCTC 22154</strain>
    </source>
</reference>
<sequence>MGDTHNNTIHSNIPSAPLTAFMAFFTTYRSLIDWSTRIIGQGIIVNRKARRRNPARHENIGS</sequence>
<keyword evidence="2" id="KW-1185">Reference proteome</keyword>
<comment type="caution">
    <text evidence="1">The sequence shown here is derived from an EMBL/GenBank/DDBJ whole genome shotgun (WGS) entry which is preliminary data.</text>
</comment>
<dbReference type="AlphaFoldDB" id="A0A8H9LZH1"/>
<protein>
    <submittedName>
        <fullName evidence="1">Uncharacterized protein</fullName>
    </submittedName>
</protein>
<proteinExistence type="predicted"/>
<dbReference type="EMBL" id="BMXN01000006">
    <property type="protein sequence ID" value="GGW24389.1"/>
    <property type="molecule type" value="Genomic_DNA"/>
</dbReference>
<accession>A0A8H9LZH1</accession>
<organism evidence="1 2">
    <name type="scientific">Vreelandella hamiltonii</name>
    <dbReference type="NCBI Taxonomy" id="502829"/>
    <lineage>
        <taxon>Bacteria</taxon>
        <taxon>Pseudomonadati</taxon>
        <taxon>Pseudomonadota</taxon>
        <taxon>Gammaproteobacteria</taxon>
        <taxon>Oceanospirillales</taxon>
        <taxon>Halomonadaceae</taxon>
        <taxon>Vreelandella</taxon>
    </lineage>
</organism>